<dbReference type="PANTHER" id="PTHR43479">
    <property type="entry name" value="ACREF/ENVCD OPERON REPRESSOR-RELATED"/>
    <property type="match status" value="1"/>
</dbReference>
<dbReference type="EMBL" id="UGZE01000001">
    <property type="protein sequence ID" value="SUJ07732.1"/>
    <property type="molecule type" value="Genomic_DNA"/>
</dbReference>
<evidence type="ECO:0000313" key="7">
    <source>
        <dbReference type="Proteomes" id="UP000321598"/>
    </source>
</evidence>
<feature type="domain" description="HTH tetR-type" evidence="3">
    <location>
        <begin position="8"/>
        <end position="68"/>
    </location>
</feature>
<keyword evidence="1 2" id="KW-0238">DNA-binding</keyword>
<dbReference type="Pfam" id="PF14278">
    <property type="entry name" value="TetR_C_8"/>
    <property type="match status" value="1"/>
</dbReference>
<accession>A0A380BX66</accession>
<dbReference type="SUPFAM" id="SSF46689">
    <property type="entry name" value="Homeodomain-like"/>
    <property type="match status" value="1"/>
</dbReference>
<dbReference type="PANTHER" id="PTHR43479:SF23">
    <property type="entry name" value="HTH TETR-TYPE DOMAIN-CONTAINING PROTEIN"/>
    <property type="match status" value="1"/>
</dbReference>
<keyword evidence="7" id="KW-1185">Reference proteome</keyword>
<dbReference type="Pfam" id="PF00440">
    <property type="entry name" value="TetR_N"/>
    <property type="match status" value="1"/>
</dbReference>
<dbReference type="RefSeq" id="WP_103388297.1">
    <property type="nucleotide sequence ID" value="NZ_BKAV01000015.1"/>
</dbReference>
<reference evidence="4 7" key="2">
    <citation type="submission" date="2019-07" db="EMBL/GenBank/DDBJ databases">
        <title>Whole genome shotgun sequence of Staphylococcus arlettae NBRC 109765.</title>
        <authorList>
            <person name="Hosoyama A."/>
            <person name="Uohara A."/>
            <person name="Ohji S."/>
            <person name="Ichikawa N."/>
        </authorList>
    </citation>
    <scope>NUCLEOTIDE SEQUENCE [LARGE SCALE GENOMIC DNA]</scope>
    <source>
        <strain evidence="4 7">NBRC 109765</strain>
    </source>
</reference>
<sequence>MAEDRRVRKTRTAIKSAFIDLLRHKDLDKITVRDITTAADVNRGTFYLHYEDKYLLLSDMENEYFAQLSSTLLTTDDFYVGMDVTEFARLFTEKKLKKVIYHINDNAEFYQTLFRLERRSQLEEKISQLMYDNMSTNLAPNGNIDGIPIDYFHSYVVGALLSFIKYWVQDDLRMPPNELVDNLFKIVFNGPLRLMAKEQFKIDGI</sequence>
<feature type="DNA-binding region" description="H-T-H motif" evidence="2">
    <location>
        <begin position="31"/>
        <end position="50"/>
    </location>
</feature>
<dbReference type="PROSITE" id="PS50977">
    <property type="entry name" value="HTH_TETR_2"/>
    <property type="match status" value="1"/>
</dbReference>
<dbReference type="Proteomes" id="UP000321598">
    <property type="component" value="Unassembled WGS sequence"/>
</dbReference>
<evidence type="ECO:0000313" key="4">
    <source>
        <dbReference type="EMBL" id="GEQ00428.1"/>
    </source>
</evidence>
<dbReference type="Gene3D" id="1.10.357.10">
    <property type="entry name" value="Tetracycline Repressor, domain 2"/>
    <property type="match status" value="1"/>
</dbReference>
<evidence type="ECO:0000256" key="2">
    <source>
        <dbReference type="PROSITE-ProRule" id="PRU00335"/>
    </source>
</evidence>
<evidence type="ECO:0000313" key="6">
    <source>
        <dbReference type="Proteomes" id="UP000254956"/>
    </source>
</evidence>
<dbReference type="Proteomes" id="UP000254956">
    <property type="component" value="Unassembled WGS sequence"/>
</dbReference>
<dbReference type="GO" id="GO:0003677">
    <property type="term" value="F:DNA binding"/>
    <property type="evidence" value="ECO:0007669"/>
    <property type="project" value="UniProtKB-UniRule"/>
</dbReference>
<dbReference type="InterPro" id="IPR001647">
    <property type="entry name" value="HTH_TetR"/>
</dbReference>
<dbReference type="InterPro" id="IPR050624">
    <property type="entry name" value="HTH-type_Tx_Regulator"/>
</dbReference>
<evidence type="ECO:0000259" key="3">
    <source>
        <dbReference type="PROSITE" id="PS50977"/>
    </source>
</evidence>
<dbReference type="STRING" id="1212545.SARL_06154"/>
<reference evidence="5 6" key="1">
    <citation type="submission" date="2018-06" db="EMBL/GenBank/DDBJ databases">
        <authorList>
            <consortium name="Pathogen Informatics"/>
            <person name="Doyle S."/>
        </authorList>
    </citation>
    <scope>NUCLEOTIDE SEQUENCE [LARGE SCALE GENOMIC DNA]</scope>
    <source>
        <strain evidence="5 6">NCTC12413</strain>
    </source>
</reference>
<evidence type="ECO:0000256" key="1">
    <source>
        <dbReference type="ARBA" id="ARBA00023125"/>
    </source>
</evidence>
<dbReference type="AlphaFoldDB" id="A0A380BX66"/>
<proteinExistence type="predicted"/>
<dbReference type="InterPro" id="IPR039532">
    <property type="entry name" value="TetR_C_Firmicutes"/>
</dbReference>
<dbReference type="InterPro" id="IPR009057">
    <property type="entry name" value="Homeodomain-like_sf"/>
</dbReference>
<gene>
    <name evidence="5" type="ORF">NCTC12413_00174</name>
    <name evidence="4" type="ORF">SAR03_14650</name>
</gene>
<organism evidence="5 6">
    <name type="scientific">Staphylococcus arlettae</name>
    <dbReference type="NCBI Taxonomy" id="29378"/>
    <lineage>
        <taxon>Bacteria</taxon>
        <taxon>Bacillati</taxon>
        <taxon>Bacillota</taxon>
        <taxon>Bacilli</taxon>
        <taxon>Bacillales</taxon>
        <taxon>Staphylococcaceae</taxon>
        <taxon>Staphylococcus</taxon>
    </lineage>
</organism>
<dbReference type="EMBL" id="BKAV01000015">
    <property type="protein sequence ID" value="GEQ00428.1"/>
    <property type="molecule type" value="Genomic_DNA"/>
</dbReference>
<dbReference type="OrthoDB" id="9810250at2"/>
<protein>
    <submittedName>
        <fullName evidence="4 5">Transcriptional regulator</fullName>
    </submittedName>
</protein>
<evidence type="ECO:0000313" key="5">
    <source>
        <dbReference type="EMBL" id="SUJ07732.1"/>
    </source>
</evidence>
<name>A0A380BX66_9STAP</name>